<dbReference type="PANTHER" id="PTHR43357:SF3">
    <property type="entry name" value="FE(3+)-TRANSPORT SYSTEM PERMEASE PROTEIN FBPB 2"/>
    <property type="match status" value="1"/>
</dbReference>
<keyword evidence="7 8" id="KW-0472">Membrane</keyword>
<dbReference type="InterPro" id="IPR035906">
    <property type="entry name" value="MetI-like_sf"/>
</dbReference>
<evidence type="ECO:0000256" key="6">
    <source>
        <dbReference type="ARBA" id="ARBA00022989"/>
    </source>
</evidence>
<feature type="transmembrane region" description="Helical" evidence="8">
    <location>
        <begin position="219"/>
        <end position="237"/>
    </location>
</feature>
<evidence type="ECO:0000256" key="5">
    <source>
        <dbReference type="ARBA" id="ARBA00022692"/>
    </source>
</evidence>
<reference evidence="10" key="1">
    <citation type="journal article" date="2020" name="mSystems">
        <title>Genome- and Community-Level Interaction Insights into Carbon Utilization and Element Cycling Functions of Hydrothermarchaeota in Hydrothermal Sediment.</title>
        <authorList>
            <person name="Zhou Z."/>
            <person name="Liu Y."/>
            <person name="Xu W."/>
            <person name="Pan J."/>
            <person name="Luo Z.H."/>
            <person name="Li M."/>
        </authorList>
    </citation>
    <scope>NUCLEOTIDE SEQUENCE [LARGE SCALE GENOMIC DNA]</scope>
    <source>
        <strain evidence="10">HyVt-357</strain>
    </source>
</reference>
<comment type="caution">
    <text evidence="10">The sequence shown here is derived from an EMBL/GenBank/DDBJ whole genome shotgun (WGS) entry which is preliminary data.</text>
</comment>
<dbReference type="GO" id="GO:0005886">
    <property type="term" value="C:plasma membrane"/>
    <property type="evidence" value="ECO:0007669"/>
    <property type="project" value="UniProtKB-SubCell"/>
</dbReference>
<dbReference type="EMBL" id="DRGY01000041">
    <property type="protein sequence ID" value="HEA51753.1"/>
    <property type="molecule type" value="Genomic_DNA"/>
</dbReference>
<name>A0A831R083_9GAMM</name>
<sequence>MRTLKTSLPPWWLIATALIPIALIALPLVYVITSATEAGWSGIRDELFRAYTLSLLTNTLVLAISVTLGASVIGIAVAWCVERTDLPGRRAWRVIASLPLAVPAFVSSFAWSSMGAQFQNMAGAILVLTLASYPLVYLPVAAALRGMDTGFEDVSRSLGRGPWHTFFFTILPQARPALGGGALLVLSHMLAEFGALSLLRVQTFTTAIFSSYELRFDNVSAAMQAGVLLLLALFAAYTEMRMRAGTRYSRVGKGTTRHPGLLALGRATPWVLLGQTVLSILALGVPIVALGYWLTVGNSAGAGLDGVWQAVWGSGTLSIAGAIVTTLLAIPLVLLATRFSGRLAQFADRLPYIVHGLPGLVIALALVYFSIHYVPAIYQSVLVLILAYAVLALPMAQTALRASVVLVPPKLEEISRSLGRGPFRAFVSVTLPNIAPGIGAALALLTLELMRELTATLMLAPTNVVTLATEVWSHTNDAEYAAAAPFAALLVLVSAVPVYVFTRRTLEAHSII</sequence>
<evidence type="ECO:0000259" key="9">
    <source>
        <dbReference type="PROSITE" id="PS50928"/>
    </source>
</evidence>
<dbReference type="Proteomes" id="UP000885748">
    <property type="component" value="Unassembled WGS sequence"/>
</dbReference>
<feature type="domain" description="ABC transmembrane type-1" evidence="9">
    <location>
        <begin position="311"/>
        <end position="501"/>
    </location>
</feature>
<feature type="domain" description="ABC transmembrane type-1" evidence="9">
    <location>
        <begin position="56"/>
        <end position="240"/>
    </location>
</feature>
<evidence type="ECO:0000313" key="10">
    <source>
        <dbReference type="EMBL" id="HEA51753.1"/>
    </source>
</evidence>
<evidence type="ECO:0000256" key="2">
    <source>
        <dbReference type="ARBA" id="ARBA00022448"/>
    </source>
</evidence>
<comment type="similarity">
    <text evidence="8">Belongs to the binding-protein-dependent transport system permease family.</text>
</comment>
<organism evidence="10">
    <name type="scientific">Marinobacter antarcticus</name>
    <dbReference type="NCBI Taxonomy" id="564117"/>
    <lineage>
        <taxon>Bacteria</taxon>
        <taxon>Pseudomonadati</taxon>
        <taxon>Pseudomonadota</taxon>
        <taxon>Gammaproteobacteria</taxon>
        <taxon>Pseudomonadales</taxon>
        <taxon>Marinobacteraceae</taxon>
        <taxon>Marinobacter</taxon>
    </lineage>
</organism>
<accession>A0A831R083</accession>
<feature type="transmembrane region" description="Helical" evidence="8">
    <location>
        <begin position="12"/>
        <end position="33"/>
    </location>
</feature>
<feature type="transmembrane region" description="Helical" evidence="8">
    <location>
        <begin position="53"/>
        <end position="79"/>
    </location>
</feature>
<keyword evidence="4" id="KW-0997">Cell inner membrane</keyword>
<dbReference type="PANTHER" id="PTHR43357">
    <property type="entry name" value="INNER MEMBRANE ABC TRANSPORTER PERMEASE PROTEIN YDCV"/>
    <property type="match status" value="1"/>
</dbReference>
<feature type="transmembrane region" description="Helical" evidence="8">
    <location>
        <begin position="480"/>
        <end position="501"/>
    </location>
</feature>
<feature type="transmembrane region" description="Helical" evidence="8">
    <location>
        <begin position="425"/>
        <end position="447"/>
    </location>
</feature>
<dbReference type="InterPro" id="IPR000515">
    <property type="entry name" value="MetI-like"/>
</dbReference>
<proteinExistence type="inferred from homology"/>
<feature type="transmembrane region" description="Helical" evidence="8">
    <location>
        <begin position="91"/>
        <end position="111"/>
    </location>
</feature>
<keyword evidence="2 8" id="KW-0813">Transport</keyword>
<evidence type="ECO:0000256" key="1">
    <source>
        <dbReference type="ARBA" id="ARBA00004429"/>
    </source>
</evidence>
<gene>
    <name evidence="10" type="ORF">ENI00_05400</name>
</gene>
<protein>
    <submittedName>
        <fullName evidence="10">Iron ABC transporter permease</fullName>
    </submittedName>
</protein>
<feature type="transmembrane region" description="Helical" evidence="8">
    <location>
        <begin position="315"/>
        <end position="337"/>
    </location>
</feature>
<evidence type="ECO:0000256" key="4">
    <source>
        <dbReference type="ARBA" id="ARBA00022519"/>
    </source>
</evidence>
<dbReference type="Gene3D" id="1.10.3720.10">
    <property type="entry name" value="MetI-like"/>
    <property type="match status" value="2"/>
</dbReference>
<dbReference type="Pfam" id="PF00528">
    <property type="entry name" value="BPD_transp_1"/>
    <property type="match status" value="2"/>
</dbReference>
<dbReference type="AlphaFoldDB" id="A0A831R083"/>
<dbReference type="PROSITE" id="PS50928">
    <property type="entry name" value="ABC_TM1"/>
    <property type="match status" value="2"/>
</dbReference>
<evidence type="ECO:0000256" key="8">
    <source>
        <dbReference type="RuleBase" id="RU363032"/>
    </source>
</evidence>
<feature type="transmembrane region" description="Helical" evidence="8">
    <location>
        <begin position="177"/>
        <end position="199"/>
    </location>
</feature>
<feature type="transmembrane region" description="Helical" evidence="8">
    <location>
        <begin position="377"/>
        <end position="396"/>
    </location>
</feature>
<evidence type="ECO:0000256" key="7">
    <source>
        <dbReference type="ARBA" id="ARBA00023136"/>
    </source>
</evidence>
<feature type="transmembrane region" description="Helical" evidence="8">
    <location>
        <begin position="349"/>
        <end position="371"/>
    </location>
</feature>
<evidence type="ECO:0000256" key="3">
    <source>
        <dbReference type="ARBA" id="ARBA00022475"/>
    </source>
</evidence>
<feature type="transmembrane region" description="Helical" evidence="8">
    <location>
        <begin position="270"/>
        <end position="295"/>
    </location>
</feature>
<keyword evidence="6 8" id="KW-1133">Transmembrane helix</keyword>
<feature type="transmembrane region" description="Helical" evidence="8">
    <location>
        <begin position="123"/>
        <end position="144"/>
    </location>
</feature>
<comment type="subcellular location">
    <subcellularLocation>
        <location evidence="1">Cell inner membrane</location>
        <topology evidence="1">Multi-pass membrane protein</topology>
    </subcellularLocation>
    <subcellularLocation>
        <location evidence="8">Cell membrane</location>
        <topology evidence="8">Multi-pass membrane protein</topology>
    </subcellularLocation>
</comment>
<dbReference type="SUPFAM" id="SSF161098">
    <property type="entry name" value="MetI-like"/>
    <property type="match status" value="2"/>
</dbReference>
<dbReference type="CDD" id="cd06261">
    <property type="entry name" value="TM_PBP2"/>
    <property type="match status" value="2"/>
</dbReference>
<keyword evidence="3" id="KW-1003">Cell membrane</keyword>
<dbReference type="GO" id="GO:0055085">
    <property type="term" value="P:transmembrane transport"/>
    <property type="evidence" value="ECO:0007669"/>
    <property type="project" value="InterPro"/>
</dbReference>
<keyword evidence="5 8" id="KW-0812">Transmembrane</keyword>